<protein>
    <submittedName>
        <fullName evidence="1">Uncharacterized protein</fullName>
    </submittedName>
</protein>
<reference evidence="1" key="1">
    <citation type="journal article" date="2021" name="Proc. Natl. Acad. Sci. U.S.A.">
        <title>A Catalog of Tens of Thousands of Viruses from Human Metagenomes Reveals Hidden Associations with Chronic Diseases.</title>
        <authorList>
            <person name="Tisza M.J."/>
            <person name="Buck C.B."/>
        </authorList>
    </citation>
    <scope>NUCLEOTIDE SEQUENCE</scope>
    <source>
        <strain evidence="1">CtVif31</strain>
    </source>
</reference>
<dbReference type="EMBL" id="BK015567">
    <property type="protein sequence ID" value="DAE13598.1"/>
    <property type="molecule type" value="Genomic_DNA"/>
</dbReference>
<proteinExistence type="predicted"/>
<evidence type="ECO:0000313" key="1">
    <source>
        <dbReference type="EMBL" id="DAE13598.1"/>
    </source>
</evidence>
<name>A0A8S5Q2S1_9CAUD</name>
<accession>A0A8S5Q2S1</accession>
<organism evidence="1">
    <name type="scientific">Siphoviridae sp. ctVif31</name>
    <dbReference type="NCBI Taxonomy" id="2825532"/>
    <lineage>
        <taxon>Viruses</taxon>
        <taxon>Duplodnaviria</taxon>
        <taxon>Heunggongvirae</taxon>
        <taxon>Uroviricota</taxon>
        <taxon>Caudoviricetes</taxon>
    </lineage>
</organism>
<sequence>MKAPKKNRALECDNQISQAFARAMQNSRKELEIMQDQAYNDGFNTGDDWANTINSVTMMLALRKLHGFSTKRLLDVINCANEFVGQANRGERSFMSMIEELESETDVRIPDFNKELVRRFGK</sequence>